<dbReference type="InterPro" id="IPR050546">
    <property type="entry name" value="Glycosyl_Hydrlase_16"/>
</dbReference>
<feature type="region of interest" description="Disordered" evidence="1">
    <location>
        <begin position="758"/>
        <end position="800"/>
    </location>
</feature>
<evidence type="ECO:0000259" key="3">
    <source>
        <dbReference type="PROSITE" id="PS51762"/>
    </source>
</evidence>
<dbReference type="Proteomes" id="UP000594364">
    <property type="component" value="Chromosome 1"/>
</dbReference>
<evidence type="ECO:0000256" key="1">
    <source>
        <dbReference type="SAM" id="MobiDB-lite"/>
    </source>
</evidence>
<feature type="compositionally biased region" description="Low complexity" evidence="1">
    <location>
        <begin position="758"/>
        <end position="768"/>
    </location>
</feature>
<dbReference type="GO" id="GO:0009251">
    <property type="term" value="P:glucan catabolic process"/>
    <property type="evidence" value="ECO:0007669"/>
    <property type="project" value="TreeGrafter"/>
</dbReference>
<evidence type="ECO:0000313" key="4">
    <source>
        <dbReference type="EMBL" id="QPG94949.1"/>
    </source>
</evidence>
<feature type="region of interest" description="Disordered" evidence="1">
    <location>
        <begin position="576"/>
        <end position="622"/>
    </location>
</feature>
<feature type="compositionally biased region" description="Low complexity" evidence="1">
    <location>
        <begin position="330"/>
        <end position="350"/>
    </location>
</feature>
<feature type="compositionally biased region" description="Polar residues" evidence="1">
    <location>
        <begin position="771"/>
        <end position="789"/>
    </location>
</feature>
<dbReference type="PROSITE" id="PS51212">
    <property type="entry name" value="WSC"/>
    <property type="match status" value="1"/>
</dbReference>
<name>A0A7S9KME6_EPIFF</name>
<dbReference type="Pfam" id="PF01822">
    <property type="entry name" value="WSC"/>
    <property type="match status" value="1"/>
</dbReference>
<evidence type="ECO:0008006" key="6">
    <source>
        <dbReference type="Google" id="ProtNLM"/>
    </source>
</evidence>
<feature type="region of interest" description="Disordered" evidence="1">
    <location>
        <begin position="375"/>
        <end position="404"/>
    </location>
</feature>
<feature type="domain" description="WSC" evidence="2">
    <location>
        <begin position="410"/>
        <end position="501"/>
    </location>
</feature>
<dbReference type="EMBL" id="CP031385">
    <property type="protein sequence ID" value="QPG94949.1"/>
    <property type="molecule type" value="Genomic_DNA"/>
</dbReference>
<feature type="compositionally biased region" description="Polar residues" evidence="1">
    <location>
        <begin position="308"/>
        <end position="329"/>
    </location>
</feature>
<evidence type="ECO:0000313" key="5">
    <source>
        <dbReference type="Proteomes" id="UP000594364"/>
    </source>
</evidence>
<gene>
    <name evidence="4" type="ORF">C2857_007393</name>
</gene>
<dbReference type="InterPro" id="IPR002889">
    <property type="entry name" value="WSC_carb-bd"/>
</dbReference>
<dbReference type="OrthoDB" id="192832at2759"/>
<dbReference type="SUPFAM" id="SSF49899">
    <property type="entry name" value="Concanavalin A-like lectins/glucanases"/>
    <property type="match status" value="1"/>
</dbReference>
<organism evidence="4 5">
    <name type="scientific">Epichloe festucae (strain Fl1)</name>
    <dbReference type="NCBI Taxonomy" id="877507"/>
    <lineage>
        <taxon>Eukaryota</taxon>
        <taxon>Fungi</taxon>
        <taxon>Dikarya</taxon>
        <taxon>Ascomycota</taxon>
        <taxon>Pezizomycotina</taxon>
        <taxon>Sordariomycetes</taxon>
        <taxon>Hypocreomycetidae</taxon>
        <taxon>Hypocreales</taxon>
        <taxon>Clavicipitaceae</taxon>
        <taxon>Epichloe</taxon>
    </lineage>
</organism>
<dbReference type="GO" id="GO:0004553">
    <property type="term" value="F:hydrolase activity, hydrolyzing O-glycosyl compounds"/>
    <property type="evidence" value="ECO:0007669"/>
    <property type="project" value="InterPro"/>
</dbReference>
<dbReference type="Gene3D" id="2.60.120.200">
    <property type="match status" value="1"/>
</dbReference>
<accession>A0A7S9KME6</accession>
<dbReference type="PROSITE" id="PS51762">
    <property type="entry name" value="GH16_2"/>
    <property type="match status" value="1"/>
</dbReference>
<dbReference type="Pfam" id="PF26113">
    <property type="entry name" value="GH16_XgeA"/>
    <property type="match status" value="1"/>
</dbReference>
<evidence type="ECO:0000259" key="2">
    <source>
        <dbReference type="PROSITE" id="PS51212"/>
    </source>
</evidence>
<feature type="compositionally biased region" description="Low complexity" evidence="1">
    <location>
        <begin position="384"/>
        <end position="395"/>
    </location>
</feature>
<dbReference type="PANTHER" id="PTHR10963:SF24">
    <property type="entry name" value="GLYCOSIDASE C21B10.07-RELATED"/>
    <property type="match status" value="1"/>
</dbReference>
<dbReference type="CDD" id="cd02181">
    <property type="entry name" value="GH16_fungal_Lam16A_glucanase"/>
    <property type="match status" value="1"/>
</dbReference>
<feature type="region of interest" description="Disordered" evidence="1">
    <location>
        <begin position="302"/>
        <end position="350"/>
    </location>
</feature>
<dbReference type="PANTHER" id="PTHR10963">
    <property type="entry name" value="GLYCOSYL HYDROLASE-RELATED"/>
    <property type="match status" value="1"/>
</dbReference>
<feature type="compositionally biased region" description="Polar residues" evidence="1">
    <location>
        <begin position="593"/>
        <end position="605"/>
    </location>
</feature>
<sequence length="831" mass="86961">MAYALVTSYVGEALLSGFNWFDGADPSHGFVSYQSRPNAEAMGLYSVDEITGVVRLGVDSTNAVSLSGGRPSIRLESKEAYNHGLFIADFLHMPPSQCGLWPAFWSYGPEWPSGGEVDIIEGANDQYSNILSAHTASGCTVSNSLKSNFSGTQRSKNCDVGTENVGCGYGSPAGDASAYGDGFNAAGGGVYAMEWDSEFIKIWHFARSQIPKDISGREPNPDEWGMPHAVFGGDSCDVDKYFKDMSLVININFCGDWGNAIWGKTDGCGKYASTCSEYVAKNPQAFSNAYWDVRYIDAYQRDEKPSPSKATSSRQSESASATTMPSPLNTSSAETSSTTTMTTSLTTTVTANGRKTAKGIKAISYNTNTTFVPTSATSSGVTFSSTDTPDSPDTPQATTSGPKNPLKVDAAALLGCYGSSDSFRSFRKVGESRDMTLERCVKLCAGSMFAGAFDTQCFCADSLDVNTRAVDAQNGVCDHACPGNDAQYCGGLAKKVGDLANTTAPIDPQRDGNVSSVSTAAITASSYSKPLPTRASIGTPFGNSTQMRRFHDTRRNLNRRESRPKNMLLTVYGTAKSDAAQPRPPPPPMAPGQNVTHYTFTQEPETASTPTPNTPTPAAPQNQDQVIKTVVVPVGGSTAAPSGGGGFVMHTRPGHSFVVGNAGNAAHVVSEAEMTAVQAEMIAVKTVHPTEVDEVDEVVVEECDCETAAPTALSPARPADSFKEAAPPAKVAAAKVAPAVVAPAVVAPAVEAAPPGHVAPPAKVAPPARVEQQQPTQNAPTTSPSTTMAESPEVPNVSVVTAGAGGGGAWSETKLSVTWGLAVLAMIALLL</sequence>
<dbReference type="InterPro" id="IPR013320">
    <property type="entry name" value="ConA-like_dom_sf"/>
</dbReference>
<reference evidence="4 5" key="1">
    <citation type="journal article" date="2018" name="PLoS Genet.">
        <title>Repeat elements organise 3D genome structure and mediate transcription in the filamentous fungus Epichloe festucae.</title>
        <authorList>
            <person name="Winter D.J."/>
            <person name="Ganley A.R.D."/>
            <person name="Young C.A."/>
            <person name="Liachko I."/>
            <person name="Schardl C.L."/>
            <person name="Dupont P.Y."/>
            <person name="Berry D."/>
            <person name="Ram A."/>
            <person name="Scott B."/>
            <person name="Cox M.P."/>
        </authorList>
    </citation>
    <scope>NUCLEOTIDE SEQUENCE [LARGE SCALE GENOMIC DNA]</scope>
    <source>
        <strain evidence="4 5">Fl1</strain>
    </source>
</reference>
<dbReference type="SMART" id="SM00321">
    <property type="entry name" value="WSC"/>
    <property type="match status" value="1"/>
</dbReference>
<keyword evidence="5" id="KW-1185">Reference proteome</keyword>
<feature type="domain" description="GH16" evidence="3">
    <location>
        <begin position="1"/>
        <end position="266"/>
    </location>
</feature>
<proteinExistence type="predicted"/>
<dbReference type="InterPro" id="IPR000757">
    <property type="entry name" value="Beta-glucanase-like"/>
</dbReference>
<dbReference type="AlphaFoldDB" id="A0A7S9KME6"/>
<protein>
    <recommendedName>
        <fullName evidence="6">Endo-1,3(4)-beta-glucanase</fullName>
    </recommendedName>
</protein>